<evidence type="ECO:0000313" key="10">
    <source>
        <dbReference type="Proteomes" id="UP001597399"/>
    </source>
</evidence>
<feature type="transmembrane region" description="Helical" evidence="8">
    <location>
        <begin position="149"/>
        <end position="171"/>
    </location>
</feature>
<keyword evidence="7 8" id="KW-0472">Membrane</keyword>
<name>A0ABW5RZD4_9BACL</name>
<evidence type="ECO:0000256" key="2">
    <source>
        <dbReference type="ARBA" id="ARBA00007998"/>
    </source>
</evidence>
<evidence type="ECO:0000256" key="7">
    <source>
        <dbReference type="ARBA" id="ARBA00023136"/>
    </source>
</evidence>
<keyword evidence="3" id="KW-0813">Transport</keyword>
<reference evidence="10" key="1">
    <citation type="journal article" date="2019" name="Int. J. Syst. Evol. Microbiol.">
        <title>The Global Catalogue of Microorganisms (GCM) 10K type strain sequencing project: providing services to taxonomists for standard genome sequencing and annotation.</title>
        <authorList>
            <consortium name="The Broad Institute Genomics Platform"/>
            <consortium name="The Broad Institute Genome Sequencing Center for Infectious Disease"/>
            <person name="Wu L."/>
            <person name="Ma J."/>
        </authorList>
    </citation>
    <scope>NUCLEOTIDE SEQUENCE [LARGE SCALE GENOMIC DNA]</scope>
    <source>
        <strain evidence="10">TISTR 2466</strain>
    </source>
</reference>
<accession>A0ABW5RZD4</accession>
<dbReference type="InterPro" id="IPR004761">
    <property type="entry name" value="Spore_GerAB"/>
</dbReference>
<dbReference type="Pfam" id="PF03845">
    <property type="entry name" value="Spore_permease"/>
    <property type="match status" value="1"/>
</dbReference>
<feature type="transmembrane region" description="Helical" evidence="8">
    <location>
        <begin position="45"/>
        <end position="64"/>
    </location>
</feature>
<evidence type="ECO:0000256" key="4">
    <source>
        <dbReference type="ARBA" id="ARBA00022544"/>
    </source>
</evidence>
<feature type="transmembrane region" description="Helical" evidence="8">
    <location>
        <begin position="20"/>
        <end position="39"/>
    </location>
</feature>
<feature type="transmembrane region" description="Helical" evidence="8">
    <location>
        <begin position="339"/>
        <end position="362"/>
    </location>
</feature>
<feature type="transmembrane region" description="Helical" evidence="8">
    <location>
        <begin position="223"/>
        <end position="246"/>
    </location>
</feature>
<sequence>MTSPKINETQQVSPKNTMFIIGMMQIGVGLLSFQRIAALNSAQDAWFPVLLTGASTLIIMGVIFRLLENEKPYGTQELFSMHKRFFGTIVGNALNVVAIAYQFMVGLVFLRAYIEIINVWIFPKLSPLAFSFIFSVIIWYLVMGGFRAITGIFYLSFIYILPLNLVDFYLIGDSHLSNLLPMLEHMPYDYLQSFFKMIPCYLGFETILFYYPFLKRPKEAKQWAMFGLTLTTSVYVTLCILGTVYFSHGELMTQVWPIISFWKSIHFPLFDRFEYLGMILWIWALIPSFALGTWVVSRGIREITGYIKQKYALIFVFLLNILFCTIIHNRLQINLILHYLSYVGFGFLYIYIPFLFFWQWILKKKRRRKHV</sequence>
<feature type="transmembrane region" description="Helical" evidence="8">
    <location>
        <begin position="312"/>
        <end position="333"/>
    </location>
</feature>
<dbReference type="PANTHER" id="PTHR34975:SF2">
    <property type="entry name" value="SPORE GERMINATION PROTEIN A2"/>
    <property type="match status" value="1"/>
</dbReference>
<feature type="transmembrane region" description="Helical" evidence="8">
    <location>
        <begin position="278"/>
        <end position="300"/>
    </location>
</feature>
<dbReference type="NCBIfam" id="TIGR00912">
    <property type="entry name" value="2A0309"/>
    <property type="match status" value="1"/>
</dbReference>
<organism evidence="9 10">
    <name type="scientific">Sporolactobacillus shoreicorticis</name>
    <dbReference type="NCBI Taxonomy" id="1923877"/>
    <lineage>
        <taxon>Bacteria</taxon>
        <taxon>Bacillati</taxon>
        <taxon>Bacillota</taxon>
        <taxon>Bacilli</taxon>
        <taxon>Bacillales</taxon>
        <taxon>Sporolactobacillaceae</taxon>
        <taxon>Sporolactobacillus</taxon>
    </lineage>
</organism>
<gene>
    <name evidence="9" type="ORF">ACFSUE_00320</name>
</gene>
<comment type="subcellular location">
    <subcellularLocation>
        <location evidence="1">Membrane</location>
        <topology evidence="1">Multi-pass membrane protein</topology>
    </subcellularLocation>
</comment>
<feature type="transmembrane region" description="Helical" evidence="8">
    <location>
        <begin position="85"/>
        <end position="114"/>
    </location>
</feature>
<evidence type="ECO:0000313" key="9">
    <source>
        <dbReference type="EMBL" id="MFD2692092.1"/>
    </source>
</evidence>
<protein>
    <submittedName>
        <fullName evidence="9">GerAB/ArcD/ProY family transporter</fullName>
    </submittedName>
</protein>
<dbReference type="Proteomes" id="UP001597399">
    <property type="component" value="Unassembled WGS sequence"/>
</dbReference>
<feature type="transmembrane region" description="Helical" evidence="8">
    <location>
        <begin position="191"/>
        <end position="211"/>
    </location>
</feature>
<comment type="caution">
    <text evidence="9">The sequence shown here is derived from an EMBL/GenBank/DDBJ whole genome shotgun (WGS) entry which is preliminary data.</text>
</comment>
<evidence type="ECO:0000256" key="3">
    <source>
        <dbReference type="ARBA" id="ARBA00022448"/>
    </source>
</evidence>
<comment type="similarity">
    <text evidence="2">Belongs to the amino acid-polyamine-organocation (APC) superfamily. Spore germination protein (SGP) (TC 2.A.3.9) family.</text>
</comment>
<dbReference type="RefSeq" id="WP_253059026.1">
    <property type="nucleotide sequence ID" value="NZ_JAMXWM010000003.1"/>
</dbReference>
<evidence type="ECO:0000256" key="5">
    <source>
        <dbReference type="ARBA" id="ARBA00022692"/>
    </source>
</evidence>
<dbReference type="EMBL" id="JBHUMQ010000001">
    <property type="protein sequence ID" value="MFD2692092.1"/>
    <property type="molecule type" value="Genomic_DNA"/>
</dbReference>
<dbReference type="PANTHER" id="PTHR34975">
    <property type="entry name" value="SPORE GERMINATION PROTEIN A2"/>
    <property type="match status" value="1"/>
</dbReference>
<keyword evidence="5 8" id="KW-0812">Transmembrane</keyword>
<keyword evidence="10" id="KW-1185">Reference proteome</keyword>
<evidence type="ECO:0000256" key="6">
    <source>
        <dbReference type="ARBA" id="ARBA00022989"/>
    </source>
</evidence>
<keyword evidence="4" id="KW-0309">Germination</keyword>
<proteinExistence type="inferred from homology"/>
<keyword evidence="6 8" id="KW-1133">Transmembrane helix</keyword>
<evidence type="ECO:0000256" key="1">
    <source>
        <dbReference type="ARBA" id="ARBA00004141"/>
    </source>
</evidence>
<feature type="transmembrane region" description="Helical" evidence="8">
    <location>
        <begin position="120"/>
        <end position="142"/>
    </location>
</feature>
<evidence type="ECO:0000256" key="8">
    <source>
        <dbReference type="SAM" id="Phobius"/>
    </source>
</evidence>